<proteinExistence type="predicted"/>
<keyword evidence="1" id="KW-0175">Coiled coil</keyword>
<organism evidence="2">
    <name type="scientific">Brassica oleracea</name>
    <name type="common">Wild cabbage</name>
    <dbReference type="NCBI Taxonomy" id="3712"/>
    <lineage>
        <taxon>Eukaryota</taxon>
        <taxon>Viridiplantae</taxon>
        <taxon>Streptophyta</taxon>
        <taxon>Embryophyta</taxon>
        <taxon>Tracheophyta</taxon>
        <taxon>Spermatophyta</taxon>
        <taxon>Magnoliopsida</taxon>
        <taxon>eudicotyledons</taxon>
        <taxon>Gunneridae</taxon>
        <taxon>Pentapetalae</taxon>
        <taxon>rosids</taxon>
        <taxon>malvids</taxon>
        <taxon>Brassicales</taxon>
        <taxon>Brassicaceae</taxon>
        <taxon>Brassiceae</taxon>
        <taxon>Brassica</taxon>
    </lineage>
</organism>
<gene>
    <name evidence="2" type="ORF">BOLC2T06414H</name>
</gene>
<sequence>MGMLKVMFFWLSEDEWVEQSNQERGEQSNQDSWVSGIHAILQTEATTIFSETHCRLSSHEVSEKASKCNSELALENAALLSKIETLKQELEASRLKCRSREAPH</sequence>
<dbReference type="AlphaFoldDB" id="A0A3P6D919"/>
<protein>
    <submittedName>
        <fullName evidence="2">Uncharacterized protein</fullName>
    </submittedName>
</protein>
<reference evidence="2" key="1">
    <citation type="submission" date="2018-11" db="EMBL/GenBank/DDBJ databases">
        <authorList>
            <consortium name="Genoscope - CEA"/>
            <person name="William W."/>
        </authorList>
    </citation>
    <scope>NUCLEOTIDE SEQUENCE</scope>
</reference>
<feature type="coiled-coil region" evidence="1">
    <location>
        <begin position="69"/>
        <end position="96"/>
    </location>
</feature>
<evidence type="ECO:0000256" key="1">
    <source>
        <dbReference type="SAM" id="Coils"/>
    </source>
</evidence>
<dbReference type="EMBL" id="LR031874">
    <property type="protein sequence ID" value="VDD18825.1"/>
    <property type="molecule type" value="Genomic_DNA"/>
</dbReference>
<evidence type="ECO:0000313" key="2">
    <source>
        <dbReference type="EMBL" id="VDD18825.1"/>
    </source>
</evidence>
<accession>A0A3P6D919</accession>
<name>A0A3P6D919_BRAOL</name>